<keyword evidence="4 6" id="KW-1133">Transmembrane helix</keyword>
<reference evidence="7" key="1">
    <citation type="submission" date="2018-06" db="EMBL/GenBank/DDBJ databases">
        <authorList>
            <person name="Zhirakovskaya E."/>
        </authorList>
    </citation>
    <scope>NUCLEOTIDE SEQUENCE</scope>
</reference>
<proteinExistence type="predicted"/>
<gene>
    <name evidence="7" type="ORF">MNBD_UNCLBAC01-1798</name>
</gene>
<keyword evidence="3 6" id="KW-0812">Transmembrane</keyword>
<dbReference type="GO" id="GO:0005315">
    <property type="term" value="F:phosphate transmembrane transporter activity"/>
    <property type="evidence" value="ECO:0007669"/>
    <property type="project" value="InterPro"/>
</dbReference>
<keyword evidence="5 6" id="KW-0472">Membrane</keyword>
<keyword evidence="2" id="KW-0813">Transport</keyword>
<dbReference type="InterPro" id="IPR001204">
    <property type="entry name" value="Phos_transporter"/>
</dbReference>
<evidence type="ECO:0000256" key="3">
    <source>
        <dbReference type="ARBA" id="ARBA00022692"/>
    </source>
</evidence>
<dbReference type="AlphaFoldDB" id="A0A3B1DG67"/>
<feature type="transmembrane region" description="Helical" evidence="6">
    <location>
        <begin position="295"/>
        <end position="313"/>
    </location>
</feature>
<evidence type="ECO:0000313" key="7">
    <source>
        <dbReference type="EMBL" id="VAX35034.1"/>
    </source>
</evidence>
<evidence type="ECO:0000256" key="2">
    <source>
        <dbReference type="ARBA" id="ARBA00022448"/>
    </source>
</evidence>
<protein>
    <recommendedName>
        <fullName evidence="8">Low-affinity inorganic phosphate transporter</fullName>
    </recommendedName>
</protein>
<dbReference type="EMBL" id="UOGJ01000024">
    <property type="protein sequence ID" value="VAX35034.1"/>
    <property type="molecule type" value="Genomic_DNA"/>
</dbReference>
<feature type="transmembrane region" description="Helical" evidence="6">
    <location>
        <begin position="234"/>
        <end position="260"/>
    </location>
</feature>
<evidence type="ECO:0008006" key="8">
    <source>
        <dbReference type="Google" id="ProtNLM"/>
    </source>
</evidence>
<dbReference type="PANTHER" id="PTHR11101:SF80">
    <property type="entry name" value="PHOSPHATE TRANSPORTER"/>
    <property type="match status" value="1"/>
</dbReference>
<dbReference type="GO" id="GO:0016020">
    <property type="term" value="C:membrane"/>
    <property type="evidence" value="ECO:0007669"/>
    <property type="project" value="UniProtKB-SubCell"/>
</dbReference>
<dbReference type="Pfam" id="PF01384">
    <property type="entry name" value="PHO4"/>
    <property type="match status" value="1"/>
</dbReference>
<comment type="subcellular location">
    <subcellularLocation>
        <location evidence="1">Membrane</location>
        <topology evidence="1">Multi-pass membrane protein</topology>
    </subcellularLocation>
</comment>
<name>A0A3B1DG67_9ZZZZ</name>
<feature type="transmembrane region" description="Helical" evidence="6">
    <location>
        <begin position="38"/>
        <end position="55"/>
    </location>
</feature>
<sequence length="316" mass="34429">MIFFIIILAIFFAMNMGGASFGAAFATAYGGKILTKKMAGVLFVLFVLLGSFLLGKNVAVTLGENIVPAHLITPKALAIIFFSAGLSMFVANQMHIPQSTSLVTVAAIAGVGAYFKQVDLKTIYYLIPFWIALPLLSYFLTHYFTGLLYPPSKKNYWVYERFVNHKEKLKRFVICANCYNAFSVGTNNVANVVGPLMALGKFTLSPMLIIFALFYGTGAFIFKGSLKTAGDKIVPLGLLTATIISIVSGTLMIIASSLGVPQSFVMLKMGAIFAVSSLKEGHSATFNNPLTKKTLYTWTINPVITFFLSYGLMKIF</sequence>
<evidence type="ECO:0000256" key="5">
    <source>
        <dbReference type="ARBA" id="ARBA00023136"/>
    </source>
</evidence>
<accession>A0A3B1DG67</accession>
<organism evidence="7">
    <name type="scientific">hydrothermal vent metagenome</name>
    <dbReference type="NCBI Taxonomy" id="652676"/>
    <lineage>
        <taxon>unclassified sequences</taxon>
        <taxon>metagenomes</taxon>
        <taxon>ecological metagenomes</taxon>
    </lineage>
</organism>
<evidence type="ECO:0000256" key="1">
    <source>
        <dbReference type="ARBA" id="ARBA00004141"/>
    </source>
</evidence>
<feature type="transmembrane region" description="Helical" evidence="6">
    <location>
        <begin position="67"/>
        <end position="90"/>
    </location>
</feature>
<feature type="transmembrane region" description="Helical" evidence="6">
    <location>
        <begin position="202"/>
        <end position="222"/>
    </location>
</feature>
<feature type="transmembrane region" description="Helical" evidence="6">
    <location>
        <begin position="122"/>
        <end position="144"/>
    </location>
</feature>
<dbReference type="PANTHER" id="PTHR11101">
    <property type="entry name" value="PHOSPHATE TRANSPORTER"/>
    <property type="match status" value="1"/>
</dbReference>
<dbReference type="GO" id="GO:0035435">
    <property type="term" value="P:phosphate ion transmembrane transport"/>
    <property type="evidence" value="ECO:0007669"/>
    <property type="project" value="TreeGrafter"/>
</dbReference>
<evidence type="ECO:0000256" key="6">
    <source>
        <dbReference type="SAM" id="Phobius"/>
    </source>
</evidence>
<evidence type="ECO:0000256" key="4">
    <source>
        <dbReference type="ARBA" id="ARBA00022989"/>
    </source>
</evidence>